<organism evidence="2 3">
    <name type="scientific">Cichlidogyrus casuarinus</name>
    <dbReference type="NCBI Taxonomy" id="1844966"/>
    <lineage>
        <taxon>Eukaryota</taxon>
        <taxon>Metazoa</taxon>
        <taxon>Spiralia</taxon>
        <taxon>Lophotrochozoa</taxon>
        <taxon>Platyhelminthes</taxon>
        <taxon>Monogenea</taxon>
        <taxon>Monopisthocotylea</taxon>
        <taxon>Dactylogyridea</taxon>
        <taxon>Ancyrocephalidae</taxon>
        <taxon>Cichlidogyrus</taxon>
    </lineage>
</organism>
<keyword evidence="3" id="KW-1185">Reference proteome</keyword>
<feature type="transmembrane region" description="Helical" evidence="1">
    <location>
        <begin position="66"/>
        <end position="87"/>
    </location>
</feature>
<gene>
    <name evidence="2" type="ORF">Ciccas_001244</name>
</gene>
<sequence length="101" mass="11319">MEKKLHYSDMNSLDVDYPPSCCPGVSAEQPATCAQKNNQVLPFVDGCAQKVLKQIFSLNTIPLPLMGIPFFVVHSIMLILGSIVIYMDSKKEMVFSYARFE</sequence>
<keyword evidence="1" id="KW-0472">Membrane</keyword>
<evidence type="ECO:0000313" key="3">
    <source>
        <dbReference type="Proteomes" id="UP001626550"/>
    </source>
</evidence>
<reference evidence="2 3" key="1">
    <citation type="submission" date="2024-11" db="EMBL/GenBank/DDBJ databases">
        <title>Adaptive evolution of stress response genes in parasites aligns with host niche diversity.</title>
        <authorList>
            <person name="Hahn C."/>
            <person name="Resl P."/>
        </authorList>
    </citation>
    <scope>NUCLEOTIDE SEQUENCE [LARGE SCALE GENOMIC DNA]</scope>
    <source>
        <strain evidence="2">EGGRZ-B1_66</strain>
        <tissue evidence="2">Body</tissue>
    </source>
</reference>
<accession>A0ABD2QKN1</accession>
<protein>
    <submittedName>
        <fullName evidence="2">Uncharacterized protein</fullName>
    </submittedName>
</protein>
<proteinExistence type="predicted"/>
<keyword evidence="1" id="KW-0812">Transmembrane</keyword>
<evidence type="ECO:0000313" key="2">
    <source>
        <dbReference type="EMBL" id="KAL3320085.1"/>
    </source>
</evidence>
<comment type="caution">
    <text evidence="2">The sequence shown here is derived from an EMBL/GenBank/DDBJ whole genome shotgun (WGS) entry which is preliminary data.</text>
</comment>
<dbReference type="Proteomes" id="UP001626550">
    <property type="component" value="Unassembled WGS sequence"/>
</dbReference>
<name>A0ABD2QKN1_9PLAT</name>
<dbReference type="AlphaFoldDB" id="A0ABD2QKN1"/>
<evidence type="ECO:0000256" key="1">
    <source>
        <dbReference type="SAM" id="Phobius"/>
    </source>
</evidence>
<dbReference type="EMBL" id="JBJKFK010000078">
    <property type="protein sequence ID" value="KAL3320085.1"/>
    <property type="molecule type" value="Genomic_DNA"/>
</dbReference>
<keyword evidence="1" id="KW-1133">Transmembrane helix</keyword>